<organism evidence="4 5">
    <name type="scientific">Roseateles violae</name>
    <dbReference type="NCBI Taxonomy" id="3058042"/>
    <lineage>
        <taxon>Bacteria</taxon>
        <taxon>Pseudomonadati</taxon>
        <taxon>Pseudomonadota</taxon>
        <taxon>Betaproteobacteria</taxon>
        <taxon>Burkholderiales</taxon>
        <taxon>Sphaerotilaceae</taxon>
        <taxon>Roseateles</taxon>
    </lineage>
</organism>
<dbReference type="Proteomes" id="UP001228044">
    <property type="component" value="Unassembled WGS sequence"/>
</dbReference>
<dbReference type="InterPro" id="IPR001296">
    <property type="entry name" value="Glyco_trans_1"/>
</dbReference>
<dbReference type="Gene3D" id="3.40.50.2000">
    <property type="entry name" value="Glycogen Phosphorylase B"/>
    <property type="match status" value="2"/>
</dbReference>
<evidence type="ECO:0000259" key="2">
    <source>
        <dbReference type="Pfam" id="PF00534"/>
    </source>
</evidence>
<sequence>MISVDFDDLIFSIQSFGGASTYWREMTARIAKDPRFCTHHLRPTKRWRGIPAGSRAQVFHSSHFRVPFGSRKTNAISTVHDLNYELGYVQASFGAKVNILERRISYFTADALICISESTKRELLEVYPQLQARCPIHVIHHGMSELKSSPEAQRIVDTHGKFVLYVGGRSGYKRFDDALAGFHISGLWKQDYKLLCTGQAFTAQERIDIERLGLSGVVDCVGNVDSPLLAALYASAHCLLYPSIHEGFGLPLIEAMQCRCPVVCADISCMPEIVGDAAILVRPQTPDDIAQALLSLMDPQIRGMHIERGLTRAAQFSWDRCAAQHADIYQQVALAHNAGRN</sequence>
<protein>
    <submittedName>
        <fullName evidence="4">Glycosyltransferase family 1 protein</fullName>
    </submittedName>
</protein>
<evidence type="ECO:0000313" key="5">
    <source>
        <dbReference type="Proteomes" id="UP001228044"/>
    </source>
</evidence>
<dbReference type="EMBL" id="JAUHHC010000003">
    <property type="protein sequence ID" value="MDN3920952.1"/>
    <property type="molecule type" value="Genomic_DNA"/>
</dbReference>
<keyword evidence="1" id="KW-0808">Transferase</keyword>
<dbReference type="RefSeq" id="WP_290359269.1">
    <property type="nucleotide sequence ID" value="NZ_JAUHHC010000003.1"/>
</dbReference>
<evidence type="ECO:0000313" key="4">
    <source>
        <dbReference type="EMBL" id="MDN3920952.1"/>
    </source>
</evidence>
<dbReference type="Pfam" id="PF13439">
    <property type="entry name" value="Glyco_transf_4"/>
    <property type="match status" value="1"/>
</dbReference>
<evidence type="ECO:0000256" key="1">
    <source>
        <dbReference type="ARBA" id="ARBA00022679"/>
    </source>
</evidence>
<dbReference type="Pfam" id="PF00534">
    <property type="entry name" value="Glycos_transf_1"/>
    <property type="match status" value="1"/>
</dbReference>
<dbReference type="PANTHER" id="PTHR46401:SF2">
    <property type="entry name" value="GLYCOSYLTRANSFERASE WBBK-RELATED"/>
    <property type="match status" value="1"/>
</dbReference>
<reference evidence="4 5" key="1">
    <citation type="submission" date="2023-06" db="EMBL/GenBank/DDBJ databases">
        <title>Pelomonas sp. PFR6 16S ribosomal RNA gene Genome sequencing and assembly.</title>
        <authorList>
            <person name="Woo H."/>
        </authorList>
    </citation>
    <scope>NUCLEOTIDE SEQUENCE [LARGE SCALE GENOMIC DNA]</scope>
    <source>
        <strain evidence="4 5">PFR6</strain>
    </source>
</reference>
<accession>A0ABT8DRJ2</accession>
<dbReference type="PANTHER" id="PTHR46401">
    <property type="entry name" value="GLYCOSYLTRANSFERASE WBBK-RELATED"/>
    <property type="match status" value="1"/>
</dbReference>
<proteinExistence type="predicted"/>
<keyword evidence="5" id="KW-1185">Reference proteome</keyword>
<gene>
    <name evidence="4" type="ORF">QWJ38_11735</name>
</gene>
<dbReference type="CDD" id="cd03809">
    <property type="entry name" value="GT4_MtfB-like"/>
    <property type="match status" value="1"/>
</dbReference>
<feature type="domain" description="Glycosyltransferase subfamily 4-like N-terminal" evidence="3">
    <location>
        <begin position="33"/>
        <end position="142"/>
    </location>
</feature>
<dbReference type="SUPFAM" id="SSF53756">
    <property type="entry name" value="UDP-Glycosyltransferase/glycogen phosphorylase"/>
    <property type="match status" value="1"/>
</dbReference>
<name>A0ABT8DRJ2_9BURK</name>
<comment type="caution">
    <text evidence="4">The sequence shown here is derived from an EMBL/GenBank/DDBJ whole genome shotgun (WGS) entry which is preliminary data.</text>
</comment>
<evidence type="ECO:0000259" key="3">
    <source>
        <dbReference type="Pfam" id="PF13439"/>
    </source>
</evidence>
<dbReference type="InterPro" id="IPR028098">
    <property type="entry name" value="Glyco_trans_4-like_N"/>
</dbReference>
<feature type="domain" description="Glycosyl transferase family 1" evidence="2">
    <location>
        <begin position="158"/>
        <end position="299"/>
    </location>
</feature>